<dbReference type="InterPro" id="IPR002491">
    <property type="entry name" value="ABC_transptr_periplasmic_BD"/>
</dbReference>
<dbReference type="Proteomes" id="UP000547209">
    <property type="component" value="Unassembled WGS sequence"/>
</dbReference>
<dbReference type="Gene3D" id="3.40.50.1980">
    <property type="entry name" value="Nitrogenase molybdenum iron protein domain"/>
    <property type="match status" value="1"/>
</dbReference>
<comment type="caution">
    <text evidence="2">The sequence shown here is derived from an EMBL/GenBank/DDBJ whole genome shotgun (WGS) entry which is preliminary data.</text>
</comment>
<evidence type="ECO:0000313" key="2">
    <source>
        <dbReference type="EMBL" id="MBB6674012.1"/>
    </source>
</evidence>
<keyword evidence="3" id="KW-1185">Reference proteome</keyword>
<evidence type="ECO:0000313" key="3">
    <source>
        <dbReference type="Proteomes" id="UP000547209"/>
    </source>
</evidence>
<accession>A0A7X0RUM4</accession>
<name>A0A7X0RUM4_9BACL</name>
<sequence length="86" mass="9978">MKCKADPDYLFMIVHGTEEYGKQKLKEDLESNPAWSSLRAVKEKRMVFLPSDFVNSPGLKIDQTFEYRCPMQARHERKLARTGGRA</sequence>
<dbReference type="RefSeq" id="WP_185671875.1">
    <property type="nucleotide sequence ID" value="NZ_JACJVP010000043.1"/>
</dbReference>
<dbReference type="Pfam" id="PF01497">
    <property type="entry name" value="Peripla_BP_2"/>
    <property type="match status" value="1"/>
</dbReference>
<dbReference type="EMBL" id="JACJVP010000043">
    <property type="protein sequence ID" value="MBB6674012.1"/>
    <property type="molecule type" value="Genomic_DNA"/>
</dbReference>
<reference evidence="2 3" key="1">
    <citation type="submission" date="2020-08" db="EMBL/GenBank/DDBJ databases">
        <title>Cohnella phylogeny.</title>
        <authorList>
            <person name="Dunlap C."/>
        </authorList>
    </citation>
    <scope>NUCLEOTIDE SEQUENCE [LARGE SCALE GENOMIC DNA]</scope>
    <source>
        <strain evidence="2 3">DSM 28246</strain>
    </source>
</reference>
<dbReference type="PROSITE" id="PS50983">
    <property type="entry name" value="FE_B12_PBP"/>
    <property type="match status" value="1"/>
</dbReference>
<feature type="domain" description="Fe/B12 periplasmic-binding" evidence="1">
    <location>
        <begin position="1"/>
        <end position="76"/>
    </location>
</feature>
<dbReference type="AlphaFoldDB" id="A0A7X0RUM4"/>
<protein>
    <submittedName>
        <fullName evidence="2">ABC transporter substrate-binding protein</fullName>
    </submittedName>
</protein>
<evidence type="ECO:0000259" key="1">
    <source>
        <dbReference type="PROSITE" id="PS50983"/>
    </source>
</evidence>
<gene>
    <name evidence="2" type="ORF">H7C19_25330</name>
</gene>
<organism evidence="2 3">
    <name type="scientific">Cohnella nanjingensis</name>
    <dbReference type="NCBI Taxonomy" id="1387779"/>
    <lineage>
        <taxon>Bacteria</taxon>
        <taxon>Bacillati</taxon>
        <taxon>Bacillota</taxon>
        <taxon>Bacilli</taxon>
        <taxon>Bacillales</taxon>
        <taxon>Paenibacillaceae</taxon>
        <taxon>Cohnella</taxon>
    </lineage>
</organism>
<proteinExistence type="predicted"/>
<dbReference type="SUPFAM" id="SSF53807">
    <property type="entry name" value="Helical backbone' metal receptor"/>
    <property type="match status" value="1"/>
</dbReference>